<evidence type="ECO:0000256" key="3">
    <source>
        <dbReference type="SAM" id="Phobius"/>
    </source>
</evidence>
<keyword evidence="2" id="KW-0270">Exopolysaccharide synthesis</keyword>
<keyword evidence="3" id="KW-0812">Transmembrane</keyword>
<accession>A0A062VED8</accession>
<keyword evidence="3" id="KW-0472">Membrane</keyword>
<dbReference type="GO" id="GO:0016780">
    <property type="term" value="F:phosphotransferase activity, for other substituted phosphate groups"/>
    <property type="evidence" value="ECO:0007669"/>
    <property type="project" value="TreeGrafter"/>
</dbReference>
<evidence type="ECO:0000313" key="5">
    <source>
        <dbReference type="EMBL" id="KCZ96816.1"/>
    </source>
</evidence>
<feature type="transmembrane region" description="Helical" evidence="3">
    <location>
        <begin position="70"/>
        <end position="91"/>
    </location>
</feature>
<dbReference type="Pfam" id="PF02397">
    <property type="entry name" value="Bac_transf"/>
    <property type="match status" value="1"/>
</dbReference>
<dbReference type="PANTHER" id="PTHR30576:SF0">
    <property type="entry name" value="UNDECAPRENYL-PHOSPHATE N-ACETYLGALACTOSAMINYL 1-PHOSPHATE TRANSFERASE-RELATED"/>
    <property type="match status" value="1"/>
</dbReference>
<sequence length="451" mass="49716">MTQSHPNLPHSLGFSHTDTRSLDQMQGSGLLQTAAAVLERMRAQLSGGLIVAIALPAVILRLLFPEGVYAIDVLISFGAALASLIAGFTIFRKLSAYGTSCHGLISIASFTASFASVAAALWLLNLLPSPVFLSISWALTVVWFWFVSAATAYRRPGIYIVPPGTDLRKLAAVPNATWINVKEVSEAAGFGNIPVVSDTGAITADTDWPSFLCEAAINGRTVLTPDQLMETSAGRLRISGGYAQDIARSPGQDAIYPRAKRYVDVLTSLVALVLLCPVMLLLAVIIRMESPGPAIFRQKRMGYRGREFTVYKFRSMRAARETGDALSRDMTQTDDDRITPIGRIIRKVRIDELPQIINILKGEMSWIGPRPETVNLSRHYERNIPHYRYRHMVRPGITGWAQVRQGHVVSVEDVSTKLEYDFFYVKHLSLWLDILIAVLTVRVVLTGHGAK</sequence>
<dbReference type="EMBL" id="ARYM01000033">
    <property type="protein sequence ID" value="KCZ96816.1"/>
    <property type="molecule type" value="Genomic_DNA"/>
</dbReference>
<dbReference type="PANTHER" id="PTHR30576">
    <property type="entry name" value="COLANIC BIOSYNTHESIS UDP-GLUCOSE LIPID CARRIER TRANSFERASE"/>
    <property type="match status" value="1"/>
</dbReference>
<organism evidence="5 6">
    <name type="scientific">Hyphomonas polymorpha PS728</name>
    <dbReference type="NCBI Taxonomy" id="1280954"/>
    <lineage>
        <taxon>Bacteria</taxon>
        <taxon>Pseudomonadati</taxon>
        <taxon>Pseudomonadota</taxon>
        <taxon>Alphaproteobacteria</taxon>
        <taxon>Hyphomonadales</taxon>
        <taxon>Hyphomonadaceae</taxon>
        <taxon>Hyphomonas</taxon>
    </lineage>
</organism>
<comment type="similarity">
    <text evidence="1">Belongs to the bacterial sugar transferase family.</text>
</comment>
<dbReference type="STRING" id="1280954.HPO_18233"/>
<evidence type="ECO:0000256" key="1">
    <source>
        <dbReference type="ARBA" id="ARBA00006464"/>
    </source>
</evidence>
<dbReference type="AlphaFoldDB" id="A0A062VED8"/>
<feature type="transmembrane region" description="Helical" evidence="3">
    <location>
        <begin position="45"/>
        <end position="64"/>
    </location>
</feature>
<keyword evidence="6" id="KW-1185">Reference proteome</keyword>
<proteinExistence type="inferred from homology"/>
<feature type="transmembrane region" description="Helical" evidence="3">
    <location>
        <begin position="265"/>
        <end position="286"/>
    </location>
</feature>
<dbReference type="RefSeq" id="WP_051612806.1">
    <property type="nucleotide sequence ID" value="NZ_ARYM01000033.1"/>
</dbReference>
<dbReference type="Proteomes" id="UP000027100">
    <property type="component" value="Unassembled WGS sequence"/>
</dbReference>
<gene>
    <name evidence="5" type="ORF">HPO_18233</name>
</gene>
<name>A0A062VED8_9PROT</name>
<keyword evidence="3" id="KW-1133">Transmembrane helix</keyword>
<protein>
    <submittedName>
        <fullName evidence="5">UDP-glucose lipid carrier transferase</fullName>
    </submittedName>
</protein>
<dbReference type="GO" id="GO:0000271">
    <property type="term" value="P:polysaccharide biosynthetic process"/>
    <property type="evidence" value="ECO:0007669"/>
    <property type="project" value="UniProtKB-KW"/>
</dbReference>
<dbReference type="eggNOG" id="COG2148">
    <property type="taxonomic scope" value="Bacteria"/>
</dbReference>
<dbReference type="PATRIC" id="fig|1280954.3.peg.3672"/>
<evidence type="ECO:0000259" key="4">
    <source>
        <dbReference type="Pfam" id="PF02397"/>
    </source>
</evidence>
<feature type="domain" description="Bacterial sugar transferase" evidence="4">
    <location>
        <begin position="260"/>
        <end position="445"/>
    </location>
</feature>
<evidence type="ECO:0000256" key="2">
    <source>
        <dbReference type="ARBA" id="ARBA00023169"/>
    </source>
</evidence>
<feature type="transmembrane region" description="Helical" evidence="3">
    <location>
        <begin position="130"/>
        <end position="153"/>
    </location>
</feature>
<dbReference type="OrthoDB" id="9808602at2"/>
<dbReference type="InterPro" id="IPR003362">
    <property type="entry name" value="Bact_transf"/>
</dbReference>
<evidence type="ECO:0000313" key="6">
    <source>
        <dbReference type="Proteomes" id="UP000027100"/>
    </source>
</evidence>
<comment type="caution">
    <text evidence="5">The sequence shown here is derived from an EMBL/GenBank/DDBJ whole genome shotgun (WGS) entry which is preliminary data.</text>
</comment>
<keyword evidence="5" id="KW-0808">Transferase</keyword>
<reference evidence="5 6" key="1">
    <citation type="journal article" date="2014" name="Antonie Van Leeuwenhoek">
        <title>Hyphomonas beringensis sp. nov. and Hyphomonas chukchiensis sp. nov., isolated from surface seawater of the Bering Sea and Chukchi Sea.</title>
        <authorList>
            <person name="Li C."/>
            <person name="Lai Q."/>
            <person name="Li G."/>
            <person name="Dong C."/>
            <person name="Wang J."/>
            <person name="Liao Y."/>
            <person name="Shao Z."/>
        </authorList>
    </citation>
    <scope>NUCLEOTIDE SEQUENCE [LARGE SCALE GENOMIC DNA]</scope>
    <source>
        <strain evidence="5 6">PS728</strain>
    </source>
</reference>
<feature type="transmembrane region" description="Helical" evidence="3">
    <location>
        <begin position="103"/>
        <end position="124"/>
    </location>
</feature>